<dbReference type="Gene3D" id="3.40.50.300">
    <property type="entry name" value="P-loop containing nucleotide triphosphate hydrolases"/>
    <property type="match status" value="2"/>
</dbReference>
<evidence type="ECO:0000256" key="6">
    <source>
        <dbReference type="SAM" id="MobiDB-lite"/>
    </source>
</evidence>
<sequence length="825" mass="92857">MAEFALGLTKSAVAGTVSRVKSAIEEEADLRVRVQDDLVFISGELEMMQAFLSASGAGERASKNQVVRTWVRQLRDLAFDVEDCVEFVVHLDNKTSRWGWVQRLTSSFMILKQTAVGGASSSSAAAAATFQALRKVWKDTGKLHDAVSSSDLSKLIDCQGSELQVISLWGSPRADAVGQLGWKAMVKQAYDDAGTCREFKNRAWVKPTHPFDPVEFLNALLCRFASHLHRRQHDDVSELVQQVSQHKYLIVLEQEISSIADWDAIRLCLPDGNNGSRIIVCTRHLGIALACTGEPYQVWELRPFFRDQYLYAIFPKGRGHRIGMGELYWQLRRPGVVSLLWNHYDDRNEFMQPLRGDGWRNYLRGPDPDGVEFEHCCLYDVPYRTTSIDMLVELADKLLRSCYPEEKLKMMSSQDRIARSRMLLTEHNWFVCISIINRGSMDWDLIKRELLHESTKGSILVVTKEQSVANYCVDHESRVLDVRDLLRGSHHRGHGDRGGEIEEEDKSEPGNFVGSSRCAFSLALENNGVVSFWGIAGVGKSASVRKRYYEEEKTHSRKKFGWVDVPHPFDMEDMCRRLLLDFYSDEAKEAVAIAMMEGQDPTQWCSKILHENEFVLVLDGLQSKHDWDLIKAALLSEPITPGGTTVVITREESIATHCTVGSRDIHNIKGLDAELALDLFTEIALDGKQLSSRAAEILNLIICKCGGLPEIITAVASGCRDVRLVEGSLGLGALNNINDNFMYILEELPDLKGLFCWMQSYFDSCSDELKPCIFYLSVFPLDQSIRRRRLGRRWIAEGYSSGGGGGAAEKKGEEHLSKLMKLSIL</sequence>
<evidence type="ECO:0000256" key="5">
    <source>
        <dbReference type="ARBA" id="ARBA00022821"/>
    </source>
</evidence>
<keyword evidence="10" id="KW-1185">Reference proteome</keyword>
<dbReference type="InterPro" id="IPR002182">
    <property type="entry name" value="NB-ARC"/>
</dbReference>
<dbReference type="InterPro" id="IPR041118">
    <property type="entry name" value="Rx_N"/>
</dbReference>
<dbReference type="InterPro" id="IPR027417">
    <property type="entry name" value="P-loop_NTPase"/>
</dbReference>
<dbReference type="InterPro" id="IPR038005">
    <property type="entry name" value="RX-like_CC"/>
</dbReference>
<evidence type="ECO:0000256" key="1">
    <source>
        <dbReference type="ARBA" id="ARBA00008894"/>
    </source>
</evidence>
<keyword evidence="4" id="KW-0547">Nucleotide-binding</keyword>
<evidence type="ECO:0000256" key="2">
    <source>
        <dbReference type="ARBA" id="ARBA00022614"/>
    </source>
</evidence>
<dbReference type="GO" id="GO:0043531">
    <property type="term" value="F:ADP binding"/>
    <property type="evidence" value="ECO:0007669"/>
    <property type="project" value="InterPro"/>
</dbReference>
<dbReference type="Proteomes" id="UP001231189">
    <property type="component" value="Unassembled WGS sequence"/>
</dbReference>
<evidence type="ECO:0000259" key="7">
    <source>
        <dbReference type="Pfam" id="PF00931"/>
    </source>
</evidence>
<evidence type="ECO:0000259" key="8">
    <source>
        <dbReference type="Pfam" id="PF18052"/>
    </source>
</evidence>
<organism evidence="9 10">
    <name type="scientific">Lolium multiflorum</name>
    <name type="common">Italian ryegrass</name>
    <name type="synonym">Lolium perenne subsp. multiflorum</name>
    <dbReference type="NCBI Taxonomy" id="4521"/>
    <lineage>
        <taxon>Eukaryota</taxon>
        <taxon>Viridiplantae</taxon>
        <taxon>Streptophyta</taxon>
        <taxon>Embryophyta</taxon>
        <taxon>Tracheophyta</taxon>
        <taxon>Spermatophyta</taxon>
        <taxon>Magnoliopsida</taxon>
        <taxon>Liliopsida</taxon>
        <taxon>Poales</taxon>
        <taxon>Poaceae</taxon>
        <taxon>BOP clade</taxon>
        <taxon>Pooideae</taxon>
        <taxon>Poodae</taxon>
        <taxon>Poeae</taxon>
        <taxon>Poeae Chloroplast Group 2 (Poeae type)</taxon>
        <taxon>Loliodinae</taxon>
        <taxon>Loliinae</taxon>
        <taxon>Lolium</taxon>
    </lineage>
</organism>
<accession>A0AAD8X101</accession>
<feature type="domain" description="NB-ARC" evidence="7">
    <location>
        <begin position="525"/>
        <end position="687"/>
    </location>
</feature>
<keyword evidence="2" id="KW-0433">Leucine-rich repeat</keyword>
<evidence type="ECO:0000313" key="10">
    <source>
        <dbReference type="Proteomes" id="UP001231189"/>
    </source>
</evidence>
<dbReference type="Gene3D" id="1.20.5.4130">
    <property type="match status" value="1"/>
</dbReference>
<gene>
    <name evidence="9" type="ORF">QYE76_009173</name>
</gene>
<dbReference type="Pfam" id="PF18052">
    <property type="entry name" value="Rx_N"/>
    <property type="match status" value="1"/>
</dbReference>
<evidence type="ECO:0000313" key="9">
    <source>
        <dbReference type="EMBL" id="KAK1692476.1"/>
    </source>
</evidence>
<proteinExistence type="inferred from homology"/>
<keyword evidence="3" id="KW-0677">Repeat</keyword>
<dbReference type="InterPro" id="IPR044974">
    <property type="entry name" value="Disease_R_plants"/>
</dbReference>
<evidence type="ECO:0000256" key="4">
    <source>
        <dbReference type="ARBA" id="ARBA00022741"/>
    </source>
</evidence>
<dbReference type="PANTHER" id="PTHR23155">
    <property type="entry name" value="DISEASE RESISTANCE PROTEIN RP"/>
    <property type="match status" value="1"/>
</dbReference>
<feature type="domain" description="Disease resistance N-terminal" evidence="8">
    <location>
        <begin position="13"/>
        <end position="93"/>
    </location>
</feature>
<dbReference type="SUPFAM" id="SSF52540">
    <property type="entry name" value="P-loop containing nucleoside triphosphate hydrolases"/>
    <property type="match status" value="2"/>
</dbReference>
<name>A0AAD8X101_LOLMU</name>
<keyword evidence="5" id="KW-0611">Plant defense</keyword>
<comment type="caution">
    <text evidence="9">The sequence shown here is derived from an EMBL/GenBank/DDBJ whole genome shotgun (WGS) entry which is preliminary data.</text>
</comment>
<dbReference type="EMBL" id="JAUUTY010000001">
    <property type="protein sequence ID" value="KAK1692476.1"/>
    <property type="molecule type" value="Genomic_DNA"/>
</dbReference>
<dbReference type="PRINTS" id="PR00364">
    <property type="entry name" value="DISEASERSIST"/>
</dbReference>
<dbReference type="CDD" id="cd14798">
    <property type="entry name" value="RX-CC_like"/>
    <property type="match status" value="1"/>
</dbReference>
<evidence type="ECO:0000256" key="3">
    <source>
        <dbReference type="ARBA" id="ARBA00022737"/>
    </source>
</evidence>
<feature type="domain" description="NB-ARC" evidence="7">
    <location>
        <begin position="162"/>
        <end position="302"/>
    </location>
</feature>
<dbReference type="Pfam" id="PF00931">
    <property type="entry name" value="NB-ARC"/>
    <property type="match status" value="2"/>
</dbReference>
<protein>
    <submittedName>
        <fullName evidence="9">Uncharacterized protein</fullName>
    </submittedName>
</protein>
<dbReference type="GO" id="GO:0098542">
    <property type="term" value="P:defense response to other organism"/>
    <property type="evidence" value="ECO:0007669"/>
    <property type="project" value="TreeGrafter"/>
</dbReference>
<comment type="similarity">
    <text evidence="1">Belongs to the disease resistance NB-LRR family.</text>
</comment>
<dbReference type="PANTHER" id="PTHR23155:SF1135">
    <property type="entry name" value="OS08G0246300 PROTEIN"/>
    <property type="match status" value="1"/>
</dbReference>
<dbReference type="AlphaFoldDB" id="A0AAD8X101"/>
<feature type="region of interest" description="Disordered" evidence="6">
    <location>
        <begin position="489"/>
        <end position="510"/>
    </location>
</feature>
<reference evidence="9" key="1">
    <citation type="submission" date="2023-07" db="EMBL/GenBank/DDBJ databases">
        <title>A chromosome-level genome assembly of Lolium multiflorum.</title>
        <authorList>
            <person name="Chen Y."/>
            <person name="Copetti D."/>
            <person name="Kolliker R."/>
            <person name="Studer B."/>
        </authorList>
    </citation>
    <scope>NUCLEOTIDE SEQUENCE</scope>
    <source>
        <strain evidence="9">02402/16</strain>
        <tissue evidence="9">Leaf</tissue>
    </source>
</reference>